<dbReference type="InterPro" id="IPR045057">
    <property type="entry name" value="Gcn5-rel_NAT"/>
</dbReference>
<organism evidence="2">
    <name type="scientific">Tenacibaculum sp. Pbs-1</name>
    <dbReference type="NCBI Taxonomy" id="3238748"/>
    <lineage>
        <taxon>Bacteria</taxon>
        <taxon>Pseudomonadati</taxon>
        <taxon>Bacteroidota</taxon>
        <taxon>Flavobacteriia</taxon>
        <taxon>Flavobacteriales</taxon>
        <taxon>Flavobacteriaceae</taxon>
        <taxon>Tenacibaculum</taxon>
    </lineage>
</organism>
<protein>
    <submittedName>
        <fullName evidence="2">GNAT family N-acetyltransferase</fullName>
    </submittedName>
</protein>
<proteinExistence type="predicted"/>
<dbReference type="PANTHER" id="PTHR31435">
    <property type="entry name" value="PROTEIN NATD1"/>
    <property type="match status" value="1"/>
</dbReference>
<dbReference type="EMBL" id="AP035888">
    <property type="protein sequence ID" value="BFP66794.1"/>
    <property type="molecule type" value="Genomic_DNA"/>
</dbReference>
<dbReference type="Pfam" id="PF14542">
    <property type="entry name" value="Acetyltransf_CG"/>
    <property type="match status" value="1"/>
</dbReference>
<dbReference type="InterPro" id="IPR031165">
    <property type="entry name" value="GNAT_YJDJ"/>
</dbReference>
<feature type="domain" description="N-acetyltransferase" evidence="1">
    <location>
        <begin position="7"/>
        <end position="94"/>
    </location>
</feature>
<dbReference type="InterPro" id="IPR016181">
    <property type="entry name" value="Acyl_CoA_acyltransferase"/>
</dbReference>
<gene>
    <name evidence="2" type="ORF">Pbs1_01370</name>
</gene>
<dbReference type="SUPFAM" id="SSF55729">
    <property type="entry name" value="Acyl-CoA N-acyltransferases (Nat)"/>
    <property type="match status" value="1"/>
</dbReference>
<name>A0AB33KT63_9FLAO</name>
<accession>A0AB33KT63</accession>
<evidence type="ECO:0000313" key="2">
    <source>
        <dbReference type="EMBL" id="BFP66794.1"/>
    </source>
</evidence>
<dbReference type="Gene3D" id="3.40.630.30">
    <property type="match status" value="1"/>
</dbReference>
<sequence length="94" mass="10543">MMKVQQEDNDKKGEFYIEVEGNRAALMTYTWAGKDKLIIDHTEVGDDLRGKGAGYKLVAASVEFARSKNIKILPLCPFAKSVFDKKPEYSDVLA</sequence>
<dbReference type="PANTHER" id="PTHR31435:SF10">
    <property type="entry name" value="BSR4717 PROTEIN"/>
    <property type="match status" value="1"/>
</dbReference>
<dbReference type="PROSITE" id="PS51729">
    <property type="entry name" value="GNAT_YJDJ"/>
    <property type="match status" value="1"/>
</dbReference>
<evidence type="ECO:0000259" key="1">
    <source>
        <dbReference type="PROSITE" id="PS51729"/>
    </source>
</evidence>
<dbReference type="AlphaFoldDB" id="A0AB33KT63"/>
<reference evidence="2" key="1">
    <citation type="submission" date="2024-08" db="EMBL/GenBank/DDBJ databases">
        <title>Whole genome sequence of Tenacibaculum sp. strain pbs-1 associated with black-spot shell disease in Akoya pearl oysters.</title>
        <authorList>
            <person name="Sakatoku A."/>
            <person name="Suzuki T."/>
            <person name="Hatano K."/>
            <person name="Seki M."/>
            <person name="Tanaka D."/>
            <person name="Nakamura S."/>
            <person name="Suzuki N."/>
            <person name="Isshiki T."/>
        </authorList>
    </citation>
    <scope>NUCLEOTIDE SEQUENCE</scope>
    <source>
        <strain evidence="2">Pbs-1</strain>
    </source>
</reference>
<dbReference type="CDD" id="cd04301">
    <property type="entry name" value="NAT_SF"/>
    <property type="match status" value="1"/>
</dbReference>